<gene>
    <name evidence="1" type="ORF">EVA_20574</name>
</gene>
<proteinExistence type="predicted"/>
<evidence type="ECO:0000313" key="1">
    <source>
        <dbReference type="EMBL" id="EJW91319.1"/>
    </source>
</evidence>
<dbReference type="AlphaFoldDB" id="J9FVC0"/>
<comment type="caution">
    <text evidence="1">The sequence shown here is derived from an EMBL/GenBank/DDBJ whole genome shotgun (WGS) entry which is preliminary data.</text>
</comment>
<reference evidence="1" key="1">
    <citation type="journal article" date="2012" name="PLoS ONE">
        <title>Gene sets for utilization of primary and secondary nutrition supplies in the distal gut of endangered iberian lynx.</title>
        <authorList>
            <person name="Alcaide M."/>
            <person name="Messina E."/>
            <person name="Richter M."/>
            <person name="Bargiela R."/>
            <person name="Peplies J."/>
            <person name="Huws S.A."/>
            <person name="Newbold C.J."/>
            <person name="Golyshin P.N."/>
            <person name="Simon M.A."/>
            <person name="Lopez G."/>
            <person name="Yakimov M.M."/>
            <person name="Ferrer M."/>
        </authorList>
    </citation>
    <scope>NUCLEOTIDE SEQUENCE</scope>
</reference>
<accession>J9FVC0</accession>
<dbReference type="EMBL" id="AMCI01008253">
    <property type="protein sequence ID" value="EJW91319.1"/>
    <property type="molecule type" value="Genomic_DNA"/>
</dbReference>
<sequence>MNDSGMGSGWHKNRLLLSNGATMRLTAKGGYHPFNDSEKPEGYTLDKVGMTIEIEYSTANVTDVNAELISCLGLKS</sequence>
<name>J9FVC0_9ZZZZ</name>
<feature type="non-terminal residue" evidence="1">
    <location>
        <position position="76"/>
    </location>
</feature>
<protein>
    <submittedName>
        <fullName evidence="1">Uncharacterized protein</fullName>
    </submittedName>
</protein>
<organism evidence="1">
    <name type="scientific">gut metagenome</name>
    <dbReference type="NCBI Taxonomy" id="749906"/>
    <lineage>
        <taxon>unclassified sequences</taxon>
        <taxon>metagenomes</taxon>
        <taxon>organismal metagenomes</taxon>
    </lineage>
</organism>